<dbReference type="InterPro" id="IPR003848">
    <property type="entry name" value="DUF218"/>
</dbReference>
<sequence length="180" mass="19678">MILRIVSLVALAWALGFALFMLTLGKPLDPGVKTDAIVVPTGGAGRIDRGIAVLSAKSARRMLITGTDPTVRPIELAVQYKTPPRLFRCCIDLGHDAVDTRSNADETAAWVRQRGYKSVRLVTADWHMARARLELSNALGGEVEVMGDGVPTQPRFAMLLREYHKYLVRRVVLLTGIGNG</sequence>
<organism evidence="2 3">
    <name type="scientific">Sphingomonas tagetis</name>
    <dbReference type="NCBI Taxonomy" id="2949092"/>
    <lineage>
        <taxon>Bacteria</taxon>
        <taxon>Pseudomonadati</taxon>
        <taxon>Pseudomonadota</taxon>
        <taxon>Alphaproteobacteria</taxon>
        <taxon>Sphingomonadales</taxon>
        <taxon>Sphingomonadaceae</taxon>
        <taxon>Sphingomonas</taxon>
    </lineage>
</organism>
<proteinExistence type="predicted"/>
<evidence type="ECO:0000313" key="3">
    <source>
        <dbReference type="Proteomes" id="UP001139451"/>
    </source>
</evidence>
<accession>A0A9X2KJI3</accession>
<dbReference type="RefSeq" id="WP_254291505.1">
    <property type="nucleotide sequence ID" value="NZ_JAMLDX010000002.1"/>
</dbReference>
<comment type="caution">
    <text evidence="2">The sequence shown here is derived from an EMBL/GenBank/DDBJ whole genome shotgun (WGS) entry which is preliminary data.</text>
</comment>
<dbReference type="Pfam" id="PF02698">
    <property type="entry name" value="DUF218"/>
    <property type="match status" value="1"/>
</dbReference>
<protein>
    <submittedName>
        <fullName evidence="2">YdcF family protein</fullName>
    </submittedName>
</protein>
<dbReference type="AlphaFoldDB" id="A0A9X2KJI3"/>
<name>A0A9X2KJI3_9SPHN</name>
<dbReference type="Proteomes" id="UP001139451">
    <property type="component" value="Unassembled WGS sequence"/>
</dbReference>
<dbReference type="CDD" id="cd06259">
    <property type="entry name" value="YdcF-like"/>
    <property type="match status" value="1"/>
</dbReference>
<gene>
    <name evidence="2" type="ORF">M9978_03675</name>
</gene>
<dbReference type="EMBL" id="JAMLDX010000002">
    <property type="protein sequence ID" value="MCP3729519.1"/>
    <property type="molecule type" value="Genomic_DNA"/>
</dbReference>
<reference evidence="2" key="1">
    <citation type="submission" date="2022-05" db="EMBL/GenBank/DDBJ databases">
        <title>Sphingomonas sp. strain MG17 Genome sequencing and assembly.</title>
        <authorList>
            <person name="Kim I."/>
        </authorList>
    </citation>
    <scope>NUCLEOTIDE SEQUENCE</scope>
    <source>
        <strain evidence="2">MG17</strain>
    </source>
</reference>
<evidence type="ECO:0000259" key="1">
    <source>
        <dbReference type="Pfam" id="PF02698"/>
    </source>
</evidence>
<evidence type="ECO:0000313" key="2">
    <source>
        <dbReference type="EMBL" id="MCP3729519.1"/>
    </source>
</evidence>
<feature type="domain" description="DUF218" evidence="1">
    <location>
        <begin position="35"/>
        <end position="143"/>
    </location>
</feature>
<keyword evidence="3" id="KW-1185">Reference proteome</keyword>